<feature type="region of interest" description="Disordered" evidence="2">
    <location>
        <begin position="139"/>
        <end position="204"/>
    </location>
</feature>
<organism evidence="3 4">
    <name type="scientific">Filobasidium floriforme</name>
    <dbReference type="NCBI Taxonomy" id="5210"/>
    <lineage>
        <taxon>Eukaryota</taxon>
        <taxon>Fungi</taxon>
        <taxon>Dikarya</taxon>
        <taxon>Basidiomycota</taxon>
        <taxon>Agaricomycotina</taxon>
        <taxon>Tremellomycetes</taxon>
        <taxon>Filobasidiales</taxon>
        <taxon>Filobasidiaceae</taxon>
        <taxon>Filobasidium</taxon>
    </lineage>
</organism>
<evidence type="ECO:0000256" key="1">
    <source>
        <dbReference type="SAM" id="Coils"/>
    </source>
</evidence>
<feature type="compositionally biased region" description="Low complexity" evidence="2">
    <location>
        <begin position="38"/>
        <end position="59"/>
    </location>
</feature>
<feature type="compositionally biased region" description="Low complexity" evidence="2">
    <location>
        <begin position="146"/>
        <end position="176"/>
    </location>
</feature>
<feature type="compositionally biased region" description="Polar residues" evidence="2">
    <location>
        <begin position="189"/>
        <end position="204"/>
    </location>
</feature>
<keyword evidence="4" id="KW-1185">Reference proteome</keyword>
<comment type="caution">
    <text evidence="3">The sequence shown here is derived from an EMBL/GenBank/DDBJ whole genome shotgun (WGS) entry which is preliminary data.</text>
</comment>
<accession>A0A8K0JJG5</accession>
<feature type="region of interest" description="Disordered" evidence="2">
    <location>
        <begin position="1"/>
        <end position="102"/>
    </location>
</feature>
<dbReference type="EMBL" id="JABELV010000113">
    <property type="protein sequence ID" value="KAG7530611.1"/>
    <property type="molecule type" value="Genomic_DNA"/>
</dbReference>
<protein>
    <recommendedName>
        <fullName evidence="5">SWI5-dependent HO expression protein 3</fullName>
    </recommendedName>
</protein>
<feature type="coiled-coil region" evidence="1">
    <location>
        <begin position="304"/>
        <end position="356"/>
    </location>
</feature>
<dbReference type="Proteomes" id="UP000812966">
    <property type="component" value="Unassembled WGS sequence"/>
</dbReference>
<gene>
    <name evidence="3" type="ORF">FFLO_04913</name>
</gene>
<keyword evidence="1" id="KW-0175">Coiled coil</keyword>
<sequence length="448" mass="48695">MDGHQDEEQETAGARGIRSGTPIPSLNVDSGVGPAVHLPPNLSTSTTSPTSPVTSLNPNAYSPNPYHGESQKQDQDAIETLEQEKTTSTKKKRPASILGLKRIPSSIVQTTAALHSGGSGIGVQGGAGVIGGGMRNFSAGNSNSVTSQNPNPNLSPNPNTTSASGSTTPNSTTTSRPPSPGLTLAIPSMLSTKTRRVSSGLTTPSGRMIEELQIEVVNQKSSGDRAREELRLSQRVIGQLTRQNDDLRETKERLRAELEGMNKQMDRKQKLLSEVLERARTAESAVQTHLKDRKTLETNTTKSLAEMTAKLQEAQTLATKSEREAVVLREGFAQYKEMQKRELGELRAEMARLVEGTRTEMEEATIKRNQLVKALQARTASAAAVEELLRESRALQAQGEERLKDEIEQLKRDLVNDPSTRALAMAESLTEELARMKRLMRANAVDET</sequence>
<evidence type="ECO:0008006" key="5">
    <source>
        <dbReference type="Google" id="ProtNLM"/>
    </source>
</evidence>
<evidence type="ECO:0000313" key="3">
    <source>
        <dbReference type="EMBL" id="KAG7530611.1"/>
    </source>
</evidence>
<reference evidence="3" key="1">
    <citation type="submission" date="2020-04" db="EMBL/GenBank/DDBJ databases">
        <title>Analysis of mating type loci in Filobasidium floriforme.</title>
        <authorList>
            <person name="Nowrousian M."/>
        </authorList>
    </citation>
    <scope>NUCLEOTIDE SEQUENCE</scope>
    <source>
        <strain evidence="3">CBS 6242</strain>
    </source>
</reference>
<dbReference type="AlphaFoldDB" id="A0A8K0JJG5"/>
<proteinExistence type="predicted"/>
<evidence type="ECO:0000313" key="4">
    <source>
        <dbReference type="Proteomes" id="UP000812966"/>
    </source>
</evidence>
<evidence type="ECO:0000256" key="2">
    <source>
        <dbReference type="SAM" id="MobiDB-lite"/>
    </source>
</evidence>
<name>A0A8K0JJG5_9TREE</name>
<feature type="coiled-coil region" evidence="1">
    <location>
        <begin position="209"/>
        <end position="278"/>
    </location>
</feature>